<evidence type="ECO:0000313" key="9">
    <source>
        <dbReference type="Proteomes" id="UP000306509"/>
    </source>
</evidence>
<proteinExistence type="predicted"/>
<comment type="subcellular location">
    <subcellularLocation>
        <location evidence="1">Cell envelope</location>
    </subcellularLocation>
</comment>
<feature type="region of interest" description="Disordered" evidence="4">
    <location>
        <begin position="98"/>
        <end position="137"/>
    </location>
</feature>
<feature type="transmembrane region" description="Helical" evidence="5">
    <location>
        <begin position="1003"/>
        <end position="1021"/>
    </location>
</feature>
<accession>A0A4U8QCE9</accession>
<organism evidence="8 9">
    <name type="scientific">Robinsoniella peoriensis</name>
    <dbReference type="NCBI Taxonomy" id="180332"/>
    <lineage>
        <taxon>Bacteria</taxon>
        <taxon>Bacillati</taxon>
        <taxon>Bacillota</taxon>
        <taxon>Clostridia</taxon>
        <taxon>Lachnospirales</taxon>
        <taxon>Lachnospiraceae</taxon>
        <taxon>Robinsoniella</taxon>
    </lineage>
</organism>
<dbReference type="InterPro" id="IPR006635">
    <property type="entry name" value="NEAT_dom"/>
</dbReference>
<keyword evidence="2 6" id="KW-0732">Signal</keyword>
<evidence type="ECO:0000256" key="1">
    <source>
        <dbReference type="ARBA" id="ARBA00004196"/>
    </source>
</evidence>
<feature type="domain" description="NEAT" evidence="7">
    <location>
        <begin position="209"/>
        <end position="376"/>
    </location>
</feature>
<dbReference type="SMART" id="SM00725">
    <property type="entry name" value="NEAT"/>
    <property type="match status" value="2"/>
</dbReference>
<name>A0A4U8QCE9_9FIRM</name>
<comment type="caution">
    <text evidence="8">The sequence shown here is derived from an EMBL/GenBank/DDBJ whole genome shotgun (WGS) entry which is preliminary data.</text>
</comment>
<dbReference type="PROSITE" id="PS50978">
    <property type="entry name" value="NEAT"/>
    <property type="match status" value="2"/>
</dbReference>
<reference evidence="8 9" key="1">
    <citation type="journal article" date="2019" name="Anaerobe">
        <title>Detection of Robinsoniella peoriensis in multiple bone samples of a trauma patient.</title>
        <authorList>
            <person name="Schrottner P."/>
            <person name="Hartwich K."/>
            <person name="Bunk B."/>
            <person name="Schober I."/>
            <person name="Helbig S."/>
            <person name="Rudolph W.W."/>
            <person name="Gunzer F."/>
        </authorList>
    </citation>
    <scope>NUCLEOTIDE SEQUENCE [LARGE SCALE GENOMIC DNA]</scope>
    <source>
        <strain evidence="8 9">DSM 106044</strain>
    </source>
</reference>
<feature type="chain" id="PRO_5020316475" evidence="6">
    <location>
        <begin position="29"/>
        <end position="1030"/>
    </location>
</feature>
<dbReference type="CDD" id="cd06920">
    <property type="entry name" value="NEAT"/>
    <property type="match status" value="1"/>
</dbReference>
<keyword evidence="3" id="KW-0175">Coiled coil</keyword>
<gene>
    <name evidence="8" type="ORF">DSM106044_00199</name>
</gene>
<feature type="domain" description="NEAT" evidence="7">
    <location>
        <begin position="659"/>
        <end position="827"/>
    </location>
</feature>
<dbReference type="InterPro" id="IPR017502">
    <property type="entry name" value="Sortase_SrtB_target"/>
</dbReference>
<evidence type="ECO:0000256" key="6">
    <source>
        <dbReference type="SAM" id="SignalP"/>
    </source>
</evidence>
<evidence type="ECO:0000256" key="3">
    <source>
        <dbReference type="SAM" id="Coils"/>
    </source>
</evidence>
<dbReference type="EMBL" id="QGQD01000006">
    <property type="protein sequence ID" value="TLD02701.1"/>
    <property type="molecule type" value="Genomic_DNA"/>
</dbReference>
<dbReference type="Proteomes" id="UP000306509">
    <property type="component" value="Unassembled WGS sequence"/>
</dbReference>
<dbReference type="STRING" id="180332.GCA_000797495_04513"/>
<dbReference type="Gene3D" id="1.20.1270.90">
    <property type="entry name" value="AF1782-like"/>
    <property type="match status" value="4"/>
</dbReference>
<evidence type="ECO:0000313" key="8">
    <source>
        <dbReference type="EMBL" id="TLD02701.1"/>
    </source>
</evidence>
<protein>
    <submittedName>
        <fullName evidence="8">Heme uptake protein IsdC</fullName>
    </submittedName>
</protein>
<dbReference type="Gene3D" id="2.60.40.1850">
    <property type="match status" value="2"/>
</dbReference>
<keyword evidence="9" id="KW-1185">Reference proteome</keyword>
<dbReference type="PROSITE" id="PS51257">
    <property type="entry name" value="PROKAR_LIPOPROTEIN"/>
    <property type="match status" value="1"/>
</dbReference>
<evidence type="ECO:0000256" key="5">
    <source>
        <dbReference type="SAM" id="Phobius"/>
    </source>
</evidence>
<feature type="compositionally biased region" description="Polar residues" evidence="4">
    <location>
        <begin position="98"/>
        <end position="108"/>
    </location>
</feature>
<dbReference type="GO" id="GO:0030313">
    <property type="term" value="C:cell envelope"/>
    <property type="evidence" value="ECO:0007669"/>
    <property type="project" value="UniProtKB-SubCell"/>
</dbReference>
<dbReference type="InterPro" id="IPR037250">
    <property type="entry name" value="NEAT_dom_sf"/>
</dbReference>
<dbReference type="SUPFAM" id="SSF158911">
    <property type="entry name" value="NEAT domain-like"/>
    <property type="match status" value="2"/>
</dbReference>
<evidence type="ECO:0000259" key="7">
    <source>
        <dbReference type="PROSITE" id="PS50978"/>
    </source>
</evidence>
<evidence type="ECO:0000256" key="4">
    <source>
        <dbReference type="SAM" id="MobiDB-lite"/>
    </source>
</evidence>
<evidence type="ECO:0000256" key="2">
    <source>
        <dbReference type="ARBA" id="ARBA00022729"/>
    </source>
</evidence>
<feature type="coiled-coil region" evidence="3">
    <location>
        <begin position="558"/>
        <end position="603"/>
    </location>
</feature>
<keyword evidence="5" id="KW-1133">Transmembrane helix</keyword>
<dbReference type="RefSeq" id="WP_138001575.1">
    <property type="nucleotide sequence ID" value="NZ_QGQD01000006.1"/>
</dbReference>
<keyword evidence="5" id="KW-0472">Membrane</keyword>
<dbReference type="NCBIfam" id="TIGR03063">
    <property type="entry name" value="srtB_target"/>
    <property type="match status" value="1"/>
</dbReference>
<sequence precursor="true">MKGMIKRAIALLLALLVIVTSCPYEAMAGEKGSLQQLQGKLAYTQALLQEFEGDIQTWMQPYIDGAHAVADDPQASDEEARTQMETLDMVIETLNTYEESQDQTTQAKSGGLSKAEGSEGFSQNLSEAELKGQESQTDRSALNEAIAQAAGIAKGNYTDKSYDALKKIVTAAELAVNDAALNQETADIYTSAVWASIAALTEKTVEGKILDGIYTIPSVLKHANNRQDSMGNAALKKPSHLTVIDGKGTLTLDFVSLSIALGTGYLGQFYYLTYDQEGYPPAGTEVFSPTVTAYYEGVYDTYNNPVNGIDALMKGKLYPKSMTMPVTLGDSEIWVQVYVPIMEGISAGAGKQFARLQLDYGNMEQVSGLDSDKSILNAMINRAKNVAQGTASDEVYAALQASIAASAELAANMNASQDQVNAQTDALQCAAEIITGKILITDKSALEAKLAEANAYLSKTKEYTAASLASLKKIIETADTVFGKEDASQAEIDGQVTILEQGVAALVKLADKTALTAKIKEAQGYLEQTGVYTEESLNVLKSAVEGAKKISDNAQAVQSDADEVVKSLNSAIANLEKKKTADKSKLKEKLEEAEKLAEQSDTYTSSTLKALKTVMKAAQAVYDANDAPQTSIDAQTEALTAAIRGLKKTTDETLDYKNLKDGVYSVYTDMIKTDRVSKSMSNDAINHTIKLTVKDGTYNLTLDFTGLKINGSFGYLSKLKYYADGYTYDSLGNPQGTLKDVTVLTTQKDSDGNVVVDIYNDAQSPYPDTVSFELVKTALNDENGLVPLQVFVPIMDAISAGAGTQNVLMKLDWTTLKSTTDDDPDLQPDDPAEQSPAFDKTVNGVRIAAEKGMIPEGAKAEVTEIAQGEEYTSAKTALSSVFSNFKLYKITLSMDGNEIQPEGFITISIPLGSLSGTKAGVYRVNSDGTKSLLAGSVEDGMYVFKTNKTGLFAIGEKTASSITPNTNKPTVNIPKTSAGTTPSTGGTAVKTAANAKTGDTTPIVLFGMLFMASLGILSLAVSRRLKTRNR</sequence>
<dbReference type="AlphaFoldDB" id="A0A4U8QCE9"/>
<keyword evidence="5" id="KW-0812">Transmembrane</keyword>
<feature type="signal peptide" evidence="6">
    <location>
        <begin position="1"/>
        <end position="28"/>
    </location>
</feature>